<dbReference type="PATRIC" id="fig|688269.3.peg.154"/>
<keyword evidence="12" id="KW-1185">Reference proteome</keyword>
<keyword evidence="8" id="KW-1278">Translocase</keyword>
<reference evidence="11 12" key="1">
    <citation type="submission" date="2010-11" db="EMBL/GenBank/DDBJ databases">
        <title>The complete genome of Thermotoga thermarum DSM 5069.</title>
        <authorList>
            <consortium name="US DOE Joint Genome Institute (JGI-PGF)"/>
            <person name="Lucas S."/>
            <person name="Copeland A."/>
            <person name="Lapidus A."/>
            <person name="Bruce D."/>
            <person name="Goodwin L."/>
            <person name="Pitluck S."/>
            <person name="Kyrpides N."/>
            <person name="Mavromatis K."/>
            <person name="Ivanova N."/>
            <person name="Zeytun A."/>
            <person name="Brettin T."/>
            <person name="Detter J.C."/>
            <person name="Tapia R."/>
            <person name="Han C."/>
            <person name="Land M."/>
            <person name="Hauser L."/>
            <person name="Markowitz V."/>
            <person name="Cheng J.-F."/>
            <person name="Hugenholtz P."/>
            <person name="Woyke T."/>
            <person name="Wu D."/>
            <person name="Spring S."/>
            <person name="Schroeder M."/>
            <person name="Brambilla E."/>
            <person name="Klenk H.-P."/>
            <person name="Eisen J.A."/>
        </authorList>
    </citation>
    <scope>NUCLEOTIDE SEQUENCE [LARGE SCALE GENOMIC DNA]</scope>
    <source>
        <strain evidence="11 12">DSM 5069</strain>
    </source>
</reference>
<organism evidence="11 12">
    <name type="scientific">Pseudothermotoga thermarum DSM 5069</name>
    <dbReference type="NCBI Taxonomy" id="688269"/>
    <lineage>
        <taxon>Bacteria</taxon>
        <taxon>Thermotogati</taxon>
        <taxon>Thermotogota</taxon>
        <taxon>Thermotogae</taxon>
        <taxon>Thermotogales</taxon>
        <taxon>Thermotogaceae</taxon>
        <taxon>Pseudothermotoga</taxon>
    </lineage>
</organism>
<evidence type="ECO:0000256" key="7">
    <source>
        <dbReference type="ARBA" id="ARBA00022840"/>
    </source>
</evidence>
<dbReference type="GO" id="GO:0005524">
    <property type="term" value="F:ATP binding"/>
    <property type="evidence" value="ECO:0007669"/>
    <property type="project" value="UniProtKB-KW"/>
</dbReference>
<dbReference type="CDD" id="cd03257">
    <property type="entry name" value="ABC_NikE_OppD_transporters"/>
    <property type="match status" value="1"/>
</dbReference>
<keyword evidence="9" id="KW-0472">Membrane</keyword>
<evidence type="ECO:0000313" key="12">
    <source>
        <dbReference type="Proteomes" id="UP000006804"/>
    </source>
</evidence>
<dbReference type="PANTHER" id="PTHR43297:SF14">
    <property type="entry name" value="ATPASE AAA-TYPE CORE DOMAIN-CONTAINING PROTEIN"/>
    <property type="match status" value="1"/>
</dbReference>
<gene>
    <name evidence="11" type="ORF">Theth_0151</name>
</gene>
<sequence length="334" mass="37116">METQKVLKVKNLKTYFELDEGTVKAVDGISFEVKEGEIFGLVGESGCGKSVTALSIMRILPKTARILEGEILFSPNGSNTLNLVEFDQESDELRKIRGKDITMIFQEPAASFSPVYTVGEQIMEAILLHKDVTKSKARQMTIEMLKKLRLPNPEKIFDAYPFELSGGMLQRCMIAAALVMNPKILIADEPTTALDVTIQAQILYLMKQLQKEYGTSIILITHDMGVIAQMADRVAVMYLGKIVECSAVYEIFSNPLHPYTKALLASIPGLGARKSKLETIKGNVPDPYNLPSGCRFHPRCPQFIKGLCDVEEPQLVEVKPGHVVQCFLYKGVRS</sequence>
<feature type="domain" description="ABC transporter" evidence="10">
    <location>
        <begin position="7"/>
        <end position="264"/>
    </location>
</feature>
<dbReference type="GO" id="GO:0005886">
    <property type="term" value="C:plasma membrane"/>
    <property type="evidence" value="ECO:0007669"/>
    <property type="project" value="UniProtKB-SubCell"/>
</dbReference>
<protein>
    <submittedName>
        <fullName evidence="11">Oligopeptide/dipeptide ABC transporter, ATPase subunit</fullName>
    </submittedName>
</protein>
<evidence type="ECO:0000256" key="8">
    <source>
        <dbReference type="ARBA" id="ARBA00022967"/>
    </source>
</evidence>
<dbReference type="STRING" id="688269.Theth_0151"/>
<keyword evidence="7" id="KW-0067">ATP-binding</keyword>
<keyword evidence="4" id="KW-1003">Cell membrane</keyword>
<dbReference type="EMBL" id="CP002351">
    <property type="protein sequence ID" value="AEH50255.1"/>
    <property type="molecule type" value="Genomic_DNA"/>
</dbReference>
<dbReference type="InterPro" id="IPR003439">
    <property type="entry name" value="ABC_transporter-like_ATP-bd"/>
</dbReference>
<dbReference type="OrthoDB" id="9806285at2"/>
<name>F7YUR8_9THEM</name>
<dbReference type="KEGG" id="tta:Theth_0151"/>
<evidence type="ECO:0000256" key="6">
    <source>
        <dbReference type="ARBA" id="ARBA00022741"/>
    </source>
</evidence>
<proteinExistence type="inferred from homology"/>
<dbReference type="InterPro" id="IPR003593">
    <property type="entry name" value="AAA+_ATPase"/>
</dbReference>
<evidence type="ECO:0000256" key="1">
    <source>
        <dbReference type="ARBA" id="ARBA00004202"/>
    </source>
</evidence>
<evidence type="ECO:0000259" key="10">
    <source>
        <dbReference type="PROSITE" id="PS50893"/>
    </source>
</evidence>
<dbReference type="AlphaFoldDB" id="F7YUR8"/>
<dbReference type="GO" id="GO:0015833">
    <property type="term" value="P:peptide transport"/>
    <property type="evidence" value="ECO:0007669"/>
    <property type="project" value="InterPro"/>
</dbReference>
<comment type="subcellular location">
    <subcellularLocation>
        <location evidence="1">Cell membrane</location>
        <topology evidence="1">Peripheral membrane protein</topology>
    </subcellularLocation>
</comment>
<evidence type="ECO:0000313" key="11">
    <source>
        <dbReference type="EMBL" id="AEH50255.1"/>
    </source>
</evidence>
<dbReference type="HOGENOM" id="CLU_000604_1_23_0"/>
<dbReference type="SUPFAM" id="SSF52540">
    <property type="entry name" value="P-loop containing nucleoside triphosphate hydrolases"/>
    <property type="match status" value="1"/>
</dbReference>
<dbReference type="NCBIfam" id="TIGR01727">
    <property type="entry name" value="oligo_HPY"/>
    <property type="match status" value="1"/>
</dbReference>
<evidence type="ECO:0000256" key="5">
    <source>
        <dbReference type="ARBA" id="ARBA00022519"/>
    </source>
</evidence>
<dbReference type="Proteomes" id="UP000006804">
    <property type="component" value="Chromosome"/>
</dbReference>
<comment type="similarity">
    <text evidence="2">Belongs to the ABC transporter superfamily.</text>
</comment>
<dbReference type="GO" id="GO:0016887">
    <property type="term" value="F:ATP hydrolysis activity"/>
    <property type="evidence" value="ECO:0007669"/>
    <property type="project" value="InterPro"/>
</dbReference>
<dbReference type="RefSeq" id="WP_013931479.1">
    <property type="nucleotide sequence ID" value="NC_015707.1"/>
</dbReference>
<evidence type="ECO:0000256" key="3">
    <source>
        <dbReference type="ARBA" id="ARBA00022448"/>
    </source>
</evidence>
<evidence type="ECO:0000256" key="4">
    <source>
        <dbReference type="ARBA" id="ARBA00022475"/>
    </source>
</evidence>
<keyword evidence="3" id="KW-0813">Transport</keyword>
<evidence type="ECO:0000256" key="9">
    <source>
        <dbReference type="ARBA" id="ARBA00023136"/>
    </source>
</evidence>
<dbReference type="eggNOG" id="COG0444">
    <property type="taxonomic scope" value="Bacteria"/>
</dbReference>
<evidence type="ECO:0000256" key="2">
    <source>
        <dbReference type="ARBA" id="ARBA00005417"/>
    </source>
</evidence>
<keyword evidence="6" id="KW-0547">Nucleotide-binding</keyword>
<dbReference type="FunFam" id="3.40.50.300:FF:000016">
    <property type="entry name" value="Oligopeptide ABC transporter ATP-binding component"/>
    <property type="match status" value="1"/>
</dbReference>
<dbReference type="InterPro" id="IPR027417">
    <property type="entry name" value="P-loop_NTPase"/>
</dbReference>
<dbReference type="Pfam" id="PF00005">
    <property type="entry name" value="ABC_tran"/>
    <property type="match status" value="1"/>
</dbReference>
<dbReference type="SMART" id="SM00382">
    <property type="entry name" value="AAA"/>
    <property type="match status" value="1"/>
</dbReference>
<keyword evidence="5" id="KW-0997">Cell inner membrane</keyword>
<dbReference type="InterPro" id="IPR013563">
    <property type="entry name" value="Oligopep_ABC_C"/>
</dbReference>
<dbReference type="InterPro" id="IPR050388">
    <property type="entry name" value="ABC_Ni/Peptide_Import"/>
</dbReference>
<dbReference type="PANTHER" id="PTHR43297">
    <property type="entry name" value="OLIGOPEPTIDE TRANSPORT ATP-BINDING PROTEIN APPD"/>
    <property type="match status" value="1"/>
</dbReference>
<dbReference type="Gene3D" id="3.40.50.300">
    <property type="entry name" value="P-loop containing nucleotide triphosphate hydrolases"/>
    <property type="match status" value="1"/>
</dbReference>
<dbReference type="Pfam" id="PF08352">
    <property type="entry name" value="oligo_HPY"/>
    <property type="match status" value="1"/>
</dbReference>
<accession>F7YUR8</accession>
<dbReference type="PROSITE" id="PS50893">
    <property type="entry name" value="ABC_TRANSPORTER_2"/>
    <property type="match status" value="1"/>
</dbReference>